<dbReference type="EMBL" id="DRXS01000130">
    <property type="protein sequence ID" value="HHR40656.1"/>
    <property type="molecule type" value="Genomic_DNA"/>
</dbReference>
<dbReference type="PANTHER" id="PTHR35902">
    <property type="entry name" value="S-LAYER DOMAIN-LIKE PROTEIN-RELATED"/>
    <property type="match status" value="1"/>
</dbReference>
<evidence type="ECO:0000313" key="2">
    <source>
        <dbReference type="EMBL" id="HHR40656.1"/>
    </source>
</evidence>
<keyword evidence="1" id="KW-0472">Membrane</keyword>
<dbReference type="Gene3D" id="2.60.40.10">
    <property type="entry name" value="Immunoglobulins"/>
    <property type="match status" value="1"/>
</dbReference>
<organism evidence="2">
    <name type="scientific">Caldiarchaeum subterraneum</name>
    <dbReference type="NCBI Taxonomy" id="311458"/>
    <lineage>
        <taxon>Archaea</taxon>
        <taxon>Nitrososphaerota</taxon>
        <taxon>Candidatus Caldarchaeales</taxon>
        <taxon>Candidatus Caldarchaeaceae</taxon>
        <taxon>Candidatus Caldarchaeum</taxon>
    </lineage>
</organism>
<gene>
    <name evidence="2" type="ORF">ENM42_02380</name>
</gene>
<reference evidence="2" key="1">
    <citation type="journal article" date="2020" name="mSystems">
        <title>Genome- and Community-Level Interaction Insights into Carbon Utilization and Element Cycling Functions of Hydrothermarchaeota in Hydrothermal Sediment.</title>
        <authorList>
            <person name="Zhou Z."/>
            <person name="Liu Y."/>
            <person name="Xu W."/>
            <person name="Pan J."/>
            <person name="Luo Z.H."/>
            <person name="Li M."/>
        </authorList>
    </citation>
    <scope>NUCLEOTIDE SEQUENCE [LARGE SCALE GENOMIC DNA]</scope>
    <source>
        <strain evidence="2">SpSt-1084</strain>
    </source>
</reference>
<dbReference type="AlphaFoldDB" id="A0A7C5U5X7"/>
<evidence type="ECO:0000256" key="1">
    <source>
        <dbReference type="SAM" id="Phobius"/>
    </source>
</evidence>
<feature type="transmembrane region" description="Helical" evidence="1">
    <location>
        <begin position="633"/>
        <end position="652"/>
    </location>
</feature>
<keyword evidence="1" id="KW-0812">Transmembrane</keyword>
<sequence length="661" mass="71742">MKTMIALALLVFVVFSMSFVDVSASRLQVTDVVWGSLMNPEKAIPGDEKIDLVVVIGNIGNKPTCSLTAELGPKLGEPFPFTSWDGSVPISASFQGVLQPGTSTPLIFKINISKNAKPGAYQSDLRVYYRDCTSTSDVLPQSTQLFSVNLVVSPPPTPRIVESKWIVDNMQASVGPSTGQAVLEVYVEAPLDSAISNIEAKLSLPREFRSLTDERYVTATSLQEVPAGGVFRLRFPVVLSDEVQLGRYQLPLEIIFRNKYGTPVKSNLTVYVDVSGRPEIGFDVEIASFRANTISIITYKIYNKGTAPAYNVELNVRSDIPVVRVLQPSYTIGTLERGQSTTIKVPIFIDRAAEPTMYGLFSQITYKDFYGNVKSTDFNTPFVVEEKFRPGFSVRTSTSFIDAASTKPISIVFTNVNPAAVRDVKITIRSTSSQVAITEGDTELIVSSIPSMGSATANIKLLATPAAGDTVVNLRASVEYRDVVGLLVVENFDIALAVNANIDIRLSGVVISPRVVRPGETVDLAGDVVNEGTGLARSVTVEVSGPNPFRPFGEQSTFIGNVNPSQVSAFTLNFRVDESATPGTYPVIVKVIYKNGFGETFEIQRVLQYEVRNREPVTTVTTLSQPSSIVPDALPIIAVVGVAVFVVLLVALRRRARRETG</sequence>
<dbReference type="InterPro" id="IPR013783">
    <property type="entry name" value="Ig-like_fold"/>
</dbReference>
<name>A0A7C5U5X7_CALS0</name>
<comment type="caution">
    <text evidence="2">The sequence shown here is derived from an EMBL/GenBank/DDBJ whole genome shotgun (WGS) entry which is preliminary data.</text>
</comment>
<accession>A0A7C5U5X7</accession>
<keyword evidence="1" id="KW-1133">Transmembrane helix</keyword>
<protein>
    <recommendedName>
        <fullName evidence="3">S-layer protein</fullName>
    </recommendedName>
</protein>
<evidence type="ECO:0008006" key="3">
    <source>
        <dbReference type="Google" id="ProtNLM"/>
    </source>
</evidence>
<dbReference type="PANTHER" id="PTHR35902:SF3">
    <property type="entry name" value="NPCBM-ASSOCIATED, NEW3 DOMAIN OF ALPHA-GALACTOSIDASE"/>
    <property type="match status" value="1"/>
</dbReference>
<proteinExistence type="predicted"/>